<dbReference type="EMBL" id="ACHB01000007">
    <property type="protein sequence ID" value="EEI94079.1"/>
    <property type="molecule type" value="Genomic_DNA"/>
</dbReference>
<protein>
    <submittedName>
        <fullName evidence="1">Uncharacterized protein</fullName>
    </submittedName>
</protein>
<name>C2FSV5_SPHSI</name>
<sequence>MPAMRAGLEKSNFLKFLIFIKQNLLHKPELCEVQLNNIHNETYIFSIGNPLDEFDSYGKRN</sequence>
<evidence type="ECO:0000313" key="1">
    <source>
        <dbReference type="EMBL" id="EEI94079.1"/>
    </source>
</evidence>
<evidence type="ECO:0000313" key="2">
    <source>
        <dbReference type="Proteomes" id="UP000006241"/>
    </source>
</evidence>
<dbReference type="Proteomes" id="UP000006241">
    <property type="component" value="Unassembled WGS sequence"/>
</dbReference>
<organism evidence="1 2">
    <name type="scientific">Sphingobacterium spiritivorum ATCC 33300</name>
    <dbReference type="NCBI Taxonomy" id="525372"/>
    <lineage>
        <taxon>Bacteria</taxon>
        <taxon>Pseudomonadati</taxon>
        <taxon>Bacteroidota</taxon>
        <taxon>Sphingobacteriia</taxon>
        <taxon>Sphingobacteriales</taxon>
        <taxon>Sphingobacteriaceae</taxon>
        <taxon>Sphingobacterium</taxon>
    </lineage>
</organism>
<dbReference type="AlphaFoldDB" id="C2FSV5"/>
<gene>
    <name evidence="1" type="ORF">HMPREF0765_0411</name>
</gene>
<dbReference type="HOGENOM" id="CLU_2920430_0_0_10"/>
<reference evidence="1 2" key="1">
    <citation type="submission" date="2009-01" db="EMBL/GenBank/DDBJ databases">
        <authorList>
            <person name="Qin X."/>
            <person name="Bachman B."/>
            <person name="Battles P."/>
            <person name="Bell A."/>
            <person name="Bess C."/>
            <person name="Bickham C."/>
            <person name="Chaboub L."/>
            <person name="Chen D."/>
            <person name="Coyle M."/>
            <person name="Deiros D.R."/>
            <person name="Dinh H."/>
            <person name="Forbes L."/>
            <person name="Fowler G."/>
            <person name="Francisco L."/>
            <person name="Fu Q."/>
            <person name="Gubbala S."/>
            <person name="Hale W."/>
            <person name="Han Y."/>
            <person name="Hemphill L."/>
            <person name="Highlander S.K."/>
            <person name="Hirani K."/>
            <person name="Hogues M."/>
            <person name="Jackson L."/>
            <person name="Jakkamsetti A."/>
            <person name="Javaid M."/>
            <person name="Jiang H."/>
            <person name="Korchina V."/>
            <person name="Kovar C."/>
            <person name="Lara F."/>
            <person name="Lee S."/>
            <person name="Mata R."/>
            <person name="Mathew T."/>
            <person name="Moen C."/>
            <person name="Morales K."/>
            <person name="Munidasa M."/>
            <person name="Nazareth L."/>
            <person name="Ngo R."/>
            <person name="Nguyen L."/>
            <person name="Okwuonu G."/>
            <person name="Ongeri F."/>
            <person name="Patil S."/>
            <person name="Petrosino J."/>
            <person name="Pham C."/>
            <person name="Pham P."/>
            <person name="Pu L.-L."/>
            <person name="Puazo M."/>
            <person name="Raj R."/>
            <person name="Reid J."/>
            <person name="Rouhana J."/>
            <person name="Saada N."/>
            <person name="Shang Y."/>
            <person name="Simmons D."/>
            <person name="Thornton R."/>
            <person name="Warren J."/>
            <person name="Weissenberger G."/>
            <person name="Zhang J."/>
            <person name="Zhang L."/>
            <person name="Zhou C."/>
            <person name="Zhu D."/>
            <person name="Muzny D."/>
            <person name="Worley K."/>
            <person name="Gibbs R."/>
        </authorList>
    </citation>
    <scope>NUCLEOTIDE SEQUENCE [LARGE SCALE GENOMIC DNA]</scope>
    <source>
        <strain evidence="1 2">ATCC 33300</strain>
    </source>
</reference>
<comment type="caution">
    <text evidence="1">The sequence shown here is derived from an EMBL/GenBank/DDBJ whole genome shotgun (WGS) entry which is preliminary data.</text>
</comment>
<accession>C2FSV5</accession>
<proteinExistence type="predicted"/>